<sequence length="198" mass="22646">MDVLIQTQVQQRREHSLQQRSFEEIHLGERRSHDESFLKGLGEGCRENCILSIRVEFAKLGSKSRRVLILFEFCLKRYFSCIYKWYQSSHPFDYITEEDSVEEELANFVAFISITEFVEGETDTDDDQSGADGDDGISYQELANFVAFISITEFVEGETDTDDDQSGADGDDGISYQELCQTVVQIGKENLCLKKEKS</sequence>
<evidence type="ECO:0008006" key="3">
    <source>
        <dbReference type="Google" id="ProtNLM"/>
    </source>
</evidence>
<dbReference type="EMBL" id="QGKX02000088">
    <property type="protein sequence ID" value="KAF3583759.1"/>
    <property type="molecule type" value="Genomic_DNA"/>
</dbReference>
<comment type="caution">
    <text evidence="1">The sequence shown here is derived from an EMBL/GenBank/DDBJ whole genome shotgun (WGS) entry which is preliminary data.</text>
</comment>
<dbReference type="AlphaFoldDB" id="A0A8S9RV30"/>
<gene>
    <name evidence="1" type="ORF">F2Q69_00027946</name>
</gene>
<name>A0A8S9RV30_BRACR</name>
<organism evidence="1 2">
    <name type="scientific">Brassica cretica</name>
    <name type="common">Mustard</name>
    <dbReference type="NCBI Taxonomy" id="69181"/>
    <lineage>
        <taxon>Eukaryota</taxon>
        <taxon>Viridiplantae</taxon>
        <taxon>Streptophyta</taxon>
        <taxon>Embryophyta</taxon>
        <taxon>Tracheophyta</taxon>
        <taxon>Spermatophyta</taxon>
        <taxon>Magnoliopsida</taxon>
        <taxon>eudicotyledons</taxon>
        <taxon>Gunneridae</taxon>
        <taxon>Pentapetalae</taxon>
        <taxon>rosids</taxon>
        <taxon>malvids</taxon>
        <taxon>Brassicales</taxon>
        <taxon>Brassicaceae</taxon>
        <taxon>Brassiceae</taxon>
        <taxon>Brassica</taxon>
    </lineage>
</organism>
<reference evidence="1" key="1">
    <citation type="submission" date="2019-12" db="EMBL/GenBank/DDBJ databases">
        <title>Genome sequencing and annotation of Brassica cretica.</title>
        <authorList>
            <person name="Studholme D.J."/>
            <person name="Sarris P."/>
        </authorList>
    </citation>
    <scope>NUCLEOTIDE SEQUENCE</scope>
    <source>
        <strain evidence="1">PFS-109/04</strain>
        <tissue evidence="1">Leaf</tissue>
    </source>
</reference>
<evidence type="ECO:0000313" key="2">
    <source>
        <dbReference type="Proteomes" id="UP000712600"/>
    </source>
</evidence>
<dbReference type="Proteomes" id="UP000712600">
    <property type="component" value="Unassembled WGS sequence"/>
</dbReference>
<proteinExistence type="predicted"/>
<protein>
    <recommendedName>
        <fullName evidence="3">EF-hand domain-containing protein</fullName>
    </recommendedName>
</protein>
<accession>A0A8S9RV30</accession>
<evidence type="ECO:0000313" key="1">
    <source>
        <dbReference type="EMBL" id="KAF3583759.1"/>
    </source>
</evidence>